<keyword evidence="2" id="KW-0472">Membrane</keyword>
<keyword evidence="2" id="KW-1133">Transmembrane helix</keyword>
<feature type="region of interest" description="Disordered" evidence="1">
    <location>
        <begin position="93"/>
        <end position="143"/>
    </location>
</feature>
<protein>
    <submittedName>
        <fullName evidence="4">CMRF-35-like molecule 4</fullName>
    </submittedName>
</protein>
<sequence length="143" mass="15527">PSSVRPTSIPGLHRTQPAPTWGTATLQETPNPRQYLGPSLESHPADDQAPKGAERSLLGSVHFLLLILLKVPLFLIMLSAVLWVNRPQWAVCGTQSRPDEDNLRPSLSIDILSRDTATQTRGGRTAGPKPTSSHLLPKTGKNK</sequence>
<name>A0A8M1M2V4_NEOSC</name>
<dbReference type="KEGG" id="nsu:123323698"/>
<feature type="transmembrane region" description="Helical" evidence="2">
    <location>
        <begin position="63"/>
        <end position="84"/>
    </location>
</feature>
<accession>A0A8M1M2V4</accession>
<evidence type="ECO:0000256" key="2">
    <source>
        <dbReference type="SAM" id="Phobius"/>
    </source>
</evidence>
<dbReference type="RefSeq" id="XP_044768097.1">
    <property type="nucleotide sequence ID" value="XM_044912162.1"/>
</dbReference>
<organism evidence="3 4">
    <name type="scientific">Neomonachus schauinslandi</name>
    <name type="common">Hawaiian monk seal</name>
    <name type="synonym">Monachus schauinslandi</name>
    <dbReference type="NCBI Taxonomy" id="29088"/>
    <lineage>
        <taxon>Eukaryota</taxon>
        <taxon>Metazoa</taxon>
        <taxon>Chordata</taxon>
        <taxon>Craniata</taxon>
        <taxon>Vertebrata</taxon>
        <taxon>Euteleostomi</taxon>
        <taxon>Mammalia</taxon>
        <taxon>Eutheria</taxon>
        <taxon>Laurasiatheria</taxon>
        <taxon>Carnivora</taxon>
        <taxon>Caniformia</taxon>
        <taxon>Pinnipedia</taxon>
        <taxon>Phocidae</taxon>
        <taxon>Monachinae</taxon>
        <taxon>Monachini</taxon>
        <taxon>Neomonachus</taxon>
    </lineage>
</organism>
<reference evidence="4" key="1">
    <citation type="submission" date="2025-08" db="UniProtKB">
        <authorList>
            <consortium name="RefSeq"/>
        </authorList>
    </citation>
    <scope>IDENTIFICATION</scope>
    <source>
        <tissue evidence="4">Blood</tissue>
    </source>
</reference>
<evidence type="ECO:0000256" key="1">
    <source>
        <dbReference type="SAM" id="MobiDB-lite"/>
    </source>
</evidence>
<feature type="compositionally biased region" description="Basic and acidic residues" evidence="1">
    <location>
        <begin position="43"/>
        <end position="52"/>
    </location>
</feature>
<feature type="compositionally biased region" description="Low complexity" evidence="1">
    <location>
        <begin position="116"/>
        <end position="127"/>
    </location>
</feature>
<feature type="compositionally biased region" description="Polar residues" evidence="1">
    <location>
        <begin position="22"/>
        <end position="32"/>
    </location>
</feature>
<evidence type="ECO:0000313" key="3">
    <source>
        <dbReference type="Proteomes" id="UP000248481"/>
    </source>
</evidence>
<gene>
    <name evidence="4" type="primary">LOC123323698</name>
</gene>
<feature type="region of interest" description="Disordered" evidence="1">
    <location>
        <begin position="1"/>
        <end position="52"/>
    </location>
</feature>
<feature type="non-terminal residue" evidence="4">
    <location>
        <position position="1"/>
    </location>
</feature>
<keyword evidence="2" id="KW-0812">Transmembrane</keyword>
<dbReference type="Proteomes" id="UP000248481">
    <property type="component" value="Unplaced"/>
</dbReference>
<dbReference type="AlphaFoldDB" id="A0A8M1M2V4"/>
<proteinExistence type="predicted"/>
<keyword evidence="3" id="KW-1185">Reference proteome</keyword>
<dbReference type="GeneID" id="123323698"/>
<evidence type="ECO:0000313" key="4">
    <source>
        <dbReference type="RefSeq" id="XP_044768097.1"/>
    </source>
</evidence>